<organism evidence="1 2">
    <name type="scientific">Niabella soli DSM 19437</name>
    <dbReference type="NCBI Taxonomy" id="929713"/>
    <lineage>
        <taxon>Bacteria</taxon>
        <taxon>Pseudomonadati</taxon>
        <taxon>Bacteroidota</taxon>
        <taxon>Chitinophagia</taxon>
        <taxon>Chitinophagales</taxon>
        <taxon>Chitinophagaceae</taxon>
        <taxon>Niabella</taxon>
    </lineage>
</organism>
<sequence length="239" mass="27320">MGSSAQKFITSGSITYEARTNVIKSIPWLDENDDFFRQIKDQVPQFSMNYYTLNFSDNKTIYSFLKNTDTKKVPEWYKFSDEDNIWYNDFGTGKSVDKKAVRWDDTYLIAGDIHPQQWRVYPTDNTVIAGFNCRKASTVIFDSVYVFAYYTDEIAVSGGPMGLNGLPGMILGVTIPRLATSWIATSLSLDVAAASITPPVKGGKKKTVEELKTTFNDFKKNWGKEELKYFNPIYWRTFL</sequence>
<keyword evidence="2" id="KW-1185">Reference proteome</keyword>
<dbReference type="AlphaFoldDB" id="W0EWP9"/>
<dbReference type="InterPro" id="IPR005901">
    <property type="entry name" value="GLPGLI"/>
</dbReference>
<dbReference type="Pfam" id="PF09697">
    <property type="entry name" value="Porph_ging"/>
    <property type="match status" value="1"/>
</dbReference>
<evidence type="ECO:0000313" key="2">
    <source>
        <dbReference type="Proteomes" id="UP000003586"/>
    </source>
</evidence>
<dbReference type="eggNOG" id="ENOG502ZBE7">
    <property type="taxonomic scope" value="Bacteria"/>
</dbReference>
<dbReference type="NCBIfam" id="TIGR01200">
    <property type="entry name" value="GLPGLI"/>
    <property type="match status" value="1"/>
</dbReference>
<evidence type="ECO:0008006" key="3">
    <source>
        <dbReference type="Google" id="ProtNLM"/>
    </source>
</evidence>
<name>W0EWP9_9BACT</name>
<accession>W0EWP9</accession>
<dbReference type="HOGENOM" id="CLU_085659_1_0_10"/>
<dbReference type="STRING" id="929713.NIASO_08740"/>
<proteinExistence type="predicted"/>
<protein>
    <recommendedName>
        <fullName evidence="3">GLPGLI family protein</fullName>
    </recommendedName>
</protein>
<reference evidence="1 2" key="1">
    <citation type="submission" date="2013-12" db="EMBL/GenBank/DDBJ databases">
        <authorList>
            <consortium name="DOE Joint Genome Institute"/>
            <person name="Eisen J."/>
            <person name="Huntemann M."/>
            <person name="Han J."/>
            <person name="Chen A."/>
            <person name="Kyrpides N."/>
            <person name="Mavromatis K."/>
            <person name="Markowitz V."/>
            <person name="Palaniappan K."/>
            <person name="Ivanova N."/>
            <person name="Schaumberg A."/>
            <person name="Pati A."/>
            <person name="Liolios K."/>
            <person name="Nordberg H.P."/>
            <person name="Cantor M.N."/>
            <person name="Hua S.X."/>
            <person name="Woyke T."/>
        </authorList>
    </citation>
    <scope>NUCLEOTIDE SEQUENCE [LARGE SCALE GENOMIC DNA]</scope>
    <source>
        <strain evidence="2">DSM 19437</strain>
    </source>
</reference>
<dbReference type="KEGG" id="nso:NIASO_08740"/>
<evidence type="ECO:0000313" key="1">
    <source>
        <dbReference type="EMBL" id="AHF15225.1"/>
    </source>
</evidence>
<dbReference type="Proteomes" id="UP000003586">
    <property type="component" value="Chromosome"/>
</dbReference>
<dbReference type="EMBL" id="CP007035">
    <property type="protein sequence ID" value="AHF15225.1"/>
    <property type="molecule type" value="Genomic_DNA"/>
</dbReference>
<gene>
    <name evidence="1" type="ORF">NIASO_08740</name>
</gene>